<dbReference type="CDD" id="cd07756">
    <property type="entry name" value="CYTH-like_Pase_CHAD"/>
    <property type="match status" value="1"/>
</dbReference>
<dbReference type="RefSeq" id="WP_127693414.1">
    <property type="nucleotide sequence ID" value="NZ_SACQ01000002.1"/>
</dbReference>
<keyword evidence="3" id="KW-1185">Reference proteome</keyword>
<evidence type="ECO:0000313" key="3">
    <source>
        <dbReference type="Proteomes" id="UP000282818"/>
    </source>
</evidence>
<protein>
    <submittedName>
        <fullName evidence="2">CYTH domain-containing protein</fullName>
    </submittedName>
</protein>
<name>A0A437QAK3_9GAMM</name>
<dbReference type="InterPro" id="IPR023577">
    <property type="entry name" value="CYTH_domain"/>
</dbReference>
<dbReference type="Pfam" id="PF01928">
    <property type="entry name" value="CYTH"/>
    <property type="match status" value="1"/>
</dbReference>
<dbReference type="InterPro" id="IPR033469">
    <property type="entry name" value="CYTH-like_dom_sf"/>
</dbReference>
<organism evidence="2 3">
    <name type="scientific">Neptunomonas marina</name>
    <dbReference type="NCBI Taxonomy" id="1815562"/>
    <lineage>
        <taxon>Bacteria</taxon>
        <taxon>Pseudomonadati</taxon>
        <taxon>Pseudomonadota</taxon>
        <taxon>Gammaproteobacteria</taxon>
        <taxon>Oceanospirillales</taxon>
        <taxon>Oceanospirillaceae</taxon>
        <taxon>Neptunomonas</taxon>
    </lineage>
</organism>
<dbReference type="PANTHER" id="PTHR39569:SF1">
    <property type="entry name" value="INORGANIC TRIPHOSPHATASE"/>
    <property type="match status" value="1"/>
</dbReference>
<dbReference type="PANTHER" id="PTHR39569">
    <property type="entry name" value="INORGANIC TRIPHOSPHATASE"/>
    <property type="match status" value="1"/>
</dbReference>
<evidence type="ECO:0000259" key="1">
    <source>
        <dbReference type="PROSITE" id="PS51707"/>
    </source>
</evidence>
<accession>A0A437QAK3</accession>
<proteinExistence type="predicted"/>
<dbReference type="EMBL" id="SACQ01000002">
    <property type="protein sequence ID" value="RVU31555.1"/>
    <property type="molecule type" value="Genomic_DNA"/>
</dbReference>
<gene>
    <name evidence="2" type="ORF">EOE65_06130</name>
</gene>
<dbReference type="Proteomes" id="UP000282818">
    <property type="component" value="Unassembled WGS sequence"/>
</dbReference>
<dbReference type="PROSITE" id="PS51707">
    <property type="entry name" value="CYTH"/>
    <property type="match status" value="1"/>
</dbReference>
<evidence type="ECO:0000313" key="2">
    <source>
        <dbReference type="EMBL" id="RVU31555.1"/>
    </source>
</evidence>
<comment type="caution">
    <text evidence="2">The sequence shown here is derived from an EMBL/GenBank/DDBJ whole genome shotgun (WGS) entry which is preliminary data.</text>
</comment>
<feature type="domain" description="CYTH" evidence="1">
    <location>
        <begin position="2"/>
        <end position="209"/>
    </location>
</feature>
<dbReference type="Gene3D" id="2.40.320.10">
    <property type="entry name" value="Hypothetical Protein Pfu-838710-001"/>
    <property type="match status" value="1"/>
</dbReference>
<dbReference type="GO" id="GO:0046872">
    <property type="term" value="F:metal ion binding"/>
    <property type="evidence" value="ECO:0007669"/>
    <property type="project" value="TreeGrafter"/>
</dbReference>
<sequence length="212" mass="24263">MATETELKMLVPEEDIERLKSELSDMAGTAGEHKMLQNQYYDTPSLTLSGAKVALRIRRDGEAFIQTFKTQGRSINGLHQRQEWEWALATPQLDLQKLTEVEWPEALDKTQLQDQLLAIFSTDFTRTLWDIQWQGSELEVVIDQGCVVFEDPDTEQRYQEPICEVEIELKRGAEAAINSFAQQLQQQIPSLVPSDISKAQRGYRLFDCARNG</sequence>
<dbReference type="SMART" id="SM01118">
    <property type="entry name" value="CYTH"/>
    <property type="match status" value="1"/>
</dbReference>
<dbReference type="AlphaFoldDB" id="A0A437QAK3"/>
<reference evidence="2 3" key="1">
    <citation type="submission" date="2019-01" db="EMBL/GenBank/DDBJ databases">
        <authorList>
            <person name="Chen W.-M."/>
        </authorList>
    </citation>
    <scope>NUCLEOTIDE SEQUENCE [LARGE SCALE GENOMIC DNA]</scope>
    <source>
        <strain evidence="2 3">HPM-16</strain>
    </source>
</reference>
<dbReference type="GO" id="GO:0050355">
    <property type="term" value="F:inorganic triphosphate phosphatase activity"/>
    <property type="evidence" value="ECO:0007669"/>
    <property type="project" value="InterPro"/>
</dbReference>
<dbReference type="SUPFAM" id="SSF55154">
    <property type="entry name" value="CYTH-like phosphatases"/>
    <property type="match status" value="1"/>
</dbReference>
<dbReference type="InterPro" id="IPR039013">
    <property type="entry name" value="YgiF"/>
</dbReference>